<keyword evidence="3" id="KW-1185">Reference proteome</keyword>
<accession>A0A6M5Z6P3</accession>
<dbReference type="KEGG" id="ftj:FTUN_8713"/>
<organism evidence="2 3">
    <name type="scientific">Frigoriglobus tundricola</name>
    <dbReference type="NCBI Taxonomy" id="2774151"/>
    <lineage>
        <taxon>Bacteria</taxon>
        <taxon>Pseudomonadati</taxon>
        <taxon>Planctomycetota</taxon>
        <taxon>Planctomycetia</taxon>
        <taxon>Gemmatales</taxon>
        <taxon>Gemmataceae</taxon>
        <taxon>Frigoriglobus</taxon>
    </lineage>
</organism>
<protein>
    <submittedName>
        <fullName evidence="2">Uncharacterized protein</fullName>
    </submittedName>
</protein>
<sequence length="132" mass="14331">MSGNISELIRQSRSERPAPAEVAEAEAEDHPCYAKLRGLRSVAFMIELRSAAGDSDGFDYGLLARCTFDRSAGVTLYFPGATVTIRGKNLRPLFEGILTHRVLWVAVPPSPETIARDPEATVVTAIEVEGTK</sequence>
<name>A0A6M5Z6P3_9BACT</name>
<reference evidence="3" key="1">
    <citation type="submission" date="2020-05" db="EMBL/GenBank/DDBJ databases">
        <title>Frigoriglobus tundricola gen. nov., sp. nov., a psychrotolerant cellulolytic planctomycete of the family Gemmataceae with two divergent copies of 16S rRNA gene.</title>
        <authorList>
            <person name="Kulichevskaya I.S."/>
            <person name="Ivanova A.A."/>
            <person name="Naumoff D.G."/>
            <person name="Beletsky A.V."/>
            <person name="Rijpstra W.I.C."/>
            <person name="Sinninghe Damste J.S."/>
            <person name="Mardanov A.V."/>
            <person name="Ravin N.V."/>
            <person name="Dedysh S.N."/>
        </authorList>
    </citation>
    <scope>NUCLEOTIDE SEQUENCE [LARGE SCALE GENOMIC DNA]</scope>
    <source>
        <strain evidence="3">PL17</strain>
    </source>
</reference>
<feature type="region of interest" description="Disordered" evidence="1">
    <location>
        <begin position="1"/>
        <end position="27"/>
    </location>
</feature>
<evidence type="ECO:0000256" key="1">
    <source>
        <dbReference type="SAM" id="MobiDB-lite"/>
    </source>
</evidence>
<dbReference type="EMBL" id="CP053452">
    <property type="protein sequence ID" value="QJX01074.1"/>
    <property type="molecule type" value="Genomic_DNA"/>
</dbReference>
<evidence type="ECO:0000313" key="3">
    <source>
        <dbReference type="Proteomes" id="UP000503447"/>
    </source>
</evidence>
<dbReference type="RefSeq" id="WP_171475698.1">
    <property type="nucleotide sequence ID" value="NZ_CP053452.2"/>
</dbReference>
<dbReference type="AlphaFoldDB" id="A0A6M5Z6P3"/>
<proteinExistence type="predicted"/>
<dbReference type="Proteomes" id="UP000503447">
    <property type="component" value="Chromosome"/>
</dbReference>
<evidence type="ECO:0000313" key="2">
    <source>
        <dbReference type="EMBL" id="QJX01074.1"/>
    </source>
</evidence>
<gene>
    <name evidence="2" type="ORF">FTUN_8713</name>
</gene>